<dbReference type="AlphaFoldDB" id="A0A9P8SL96"/>
<proteinExistence type="predicted"/>
<keyword evidence="3" id="KW-1185">Reference proteome</keyword>
<comment type="caution">
    <text evidence="2">The sequence shown here is derived from an EMBL/GenBank/DDBJ whole genome shotgun (WGS) entry which is preliminary data.</text>
</comment>
<dbReference type="GeneID" id="68351274"/>
<dbReference type="Proteomes" id="UP000824596">
    <property type="component" value="Unassembled WGS sequence"/>
</dbReference>
<protein>
    <submittedName>
        <fullName evidence="2">Uncharacterized protein</fullName>
    </submittedName>
</protein>
<evidence type="ECO:0000313" key="3">
    <source>
        <dbReference type="Proteomes" id="UP000824596"/>
    </source>
</evidence>
<evidence type="ECO:0000313" key="2">
    <source>
        <dbReference type="EMBL" id="KAH0966736.1"/>
    </source>
</evidence>
<name>A0A9P8SL96_9HYPO</name>
<dbReference type="RefSeq" id="XP_044724249.1">
    <property type="nucleotide sequence ID" value="XM_044860616.1"/>
</dbReference>
<accession>A0A9P8SL96</accession>
<dbReference type="EMBL" id="JAIZPD010000002">
    <property type="protein sequence ID" value="KAH0966736.1"/>
    <property type="molecule type" value="Genomic_DNA"/>
</dbReference>
<evidence type="ECO:0000256" key="1">
    <source>
        <dbReference type="SAM" id="MobiDB-lite"/>
    </source>
</evidence>
<gene>
    <name evidence="2" type="ORF">HRG_02145</name>
</gene>
<organism evidence="2 3">
    <name type="scientific">Hirsutella rhossiliensis</name>
    <dbReference type="NCBI Taxonomy" id="111463"/>
    <lineage>
        <taxon>Eukaryota</taxon>
        <taxon>Fungi</taxon>
        <taxon>Dikarya</taxon>
        <taxon>Ascomycota</taxon>
        <taxon>Pezizomycotina</taxon>
        <taxon>Sordariomycetes</taxon>
        <taxon>Hypocreomycetidae</taxon>
        <taxon>Hypocreales</taxon>
        <taxon>Ophiocordycipitaceae</taxon>
        <taxon>Hirsutella</taxon>
    </lineage>
</organism>
<reference evidence="2" key="1">
    <citation type="submission" date="2021-09" db="EMBL/GenBank/DDBJ databases">
        <title>A high-quality genome of the endoparasitic fungus Hirsutella rhossiliensis with a comparison of Hirsutella genomes reveals transposable elements contributing to genome size variation.</title>
        <authorList>
            <person name="Lin R."/>
            <person name="Jiao Y."/>
            <person name="Sun X."/>
            <person name="Ling J."/>
            <person name="Xie B."/>
            <person name="Cheng X."/>
        </authorList>
    </citation>
    <scope>NUCLEOTIDE SEQUENCE</scope>
    <source>
        <strain evidence="2">HR02</strain>
    </source>
</reference>
<feature type="region of interest" description="Disordered" evidence="1">
    <location>
        <begin position="526"/>
        <end position="571"/>
    </location>
</feature>
<sequence length="571" mass="61858">MVALCDGGPGQAVIGGFDHTNRTIGLMYACFVVDVRGPGRGHGDPVRGAAVVAPPQTSRPNLGVRYETTWKWSQNLLEPGAGVRVNHTEAHKFAVEPWGAGRSGTTDAWSGRSVCDQFGAVSVVYVCGFSGLTELVHSCKGRRGRIRQFDMFGNVIGNSGLVMSCHAAGIRVPRQKFDPDGLDRWTGHARLYPPDDSSLHTDLGHKFMEPARMSLTAGAANPASGVNDEETITKTCVGGRWVPVNASADATVRRINLKLRRQLGLNSESLTRLDANVSSWENNCARRGVPYVIVACAVGPRLSYWTVCSNAGESTYWNHVGMPGVAATEGGGVLYNCRPVRVIAPKHGWGGKAGPTKLPGWHWISATGSRPLVFPGAHYVRSKAGEAERPPDAKVVQAVVAQPWPVGQGTARDRWDSASYCERAGLPSLVYRCAFDGIYEPIFFCRDKLRGWWYDGFGNQLASDGYIHYCHAAGIRVPARRYKPDTVGGAWLATRKPGVWRDLGHHPTEDNAHGFDSSDSNPWLARRPKFANCTGAPTSREAKKGVHVRQGPPPGTQGPRQPASRRSQADP</sequence>